<name>A0ABR7GMV0_9FIRM</name>
<dbReference type="SUPFAM" id="SSF51215">
    <property type="entry name" value="Regulatory protein AraC"/>
    <property type="match status" value="1"/>
</dbReference>
<evidence type="ECO:0000313" key="5">
    <source>
        <dbReference type="EMBL" id="MBC5695650.1"/>
    </source>
</evidence>
<dbReference type="InterPro" id="IPR003313">
    <property type="entry name" value="AraC-bd"/>
</dbReference>
<evidence type="ECO:0000256" key="3">
    <source>
        <dbReference type="ARBA" id="ARBA00023163"/>
    </source>
</evidence>
<dbReference type="PROSITE" id="PS00041">
    <property type="entry name" value="HTH_ARAC_FAMILY_1"/>
    <property type="match status" value="1"/>
</dbReference>
<dbReference type="InterPro" id="IPR018060">
    <property type="entry name" value="HTH_AraC"/>
</dbReference>
<dbReference type="SMART" id="SM00342">
    <property type="entry name" value="HTH_ARAC"/>
    <property type="match status" value="1"/>
</dbReference>
<dbReference type="RefSeq" id="WP_186969872.1">
    <property type="nucleotide sequence ID" value="NZ_JACOPK010000005.1"/>
</dbReference>
<dbReference type="Proteomes" id="UP000641741">
    <property type="component" value="Unassembled WGS sequence"/>
</dbReference>
<dbReference type="EMBL" id="JACOPK010000005">
    <property type="protein sequence ID" value="MBC5695650.1"/>
    <property type="molecule type" value="Genomic_DNA"/>
</dbReference>
<keyword evidence="3" id="KW-0804">Transcription</keyword>
<evidence type="ECO:0000256" key="2">
    <source>
        <dbReference type="ARBA" id="ARBA00023125"/>
    </source>
</evidence>
<dbReference type="Pfam" id="PF02311">
    <property type="entry name" value="AraC_binding"/>
    <property type="match status" value="1"/>
</dbReference>
<organism evidence="5 6">
    <name type="scientific">Agathobaculum hominis</name>
    <dbReference type="NCBI Taxonomy" id="2763014"/>
    <lineage>
        <taxon>Bacteria</taxon>
        <taxon>Bacillati</taxon>
        <taxon>Bacillota</taxon>
        <taxon>Clostridia</taxon>
        <taxon>Eubacteriales</taxon>
        <taxon>Butyricicoccaceae</taxon>
        <taxon>Agathobaculum</taxon>
    </lineage>
</organism>
<protein>
    <submittedName>
        <fullName evidence="5">Helix-turn-helix transcriptional regulator</fullName>
    </submittedName>
</protein>
<evidence type="ECO:0000313" key="6">
    <source>
        <dbReference type="Proteomes" id="UP000641741"/>
    </source>
</evidence>
<reference evidence="5 6" key="1">
    <citation type="submission" date="2020-08" db="EMBL/GenBank/DDBJ databases">
        <title>Genome public.</title>
        <authorList>
            <person name="Liu C."/>
            <person name="Sun Q."/>
        </authorList>
    </citation>
    <scope>NUCLEOTIDE SEQUENCE [LARGE SCALE GENOMIC DNA]</scope>
    <source>
        <strain evidence="5 6">M2</strain>
    </source>
</reference>
<dbReference type="PANTHER" id="PTHR43280:SF2">
    <property type="entry name" value="HTH-TYPE TRANSCRIPTIONAL REGULATOR EXSA"/>
    <property type="match status" value="1"/>
</dbReference>
<dbReference type="InterPro" id="IPR018062">
    <property type="entry name" value="HTH_AraC-typ_CS"/>
</dbReference>
<dbReference type="Pfam" id="PF12833">
    <property type="entry name" value="HTH_18"/>
    <property type="match status" value="1"/>
</dbReference>
<comment type="caution">
    <text evidence="5">The sequence shown here is derived from an EMBL/GenBank/DDBJ whole genome shotgun (WGS) entry which is preliminary data.</text>
</comment>
<evidence type="ECO:0000259" key="4">
    <source>
        <dbReference type="PROSITE" id="PS01124"/>
    </source>
</evidence>
<keyword evidence="6" id="KW-1185">Reference proteome</keyword>
<gene>
    <name evidence="5" type="ORF">H8S02_06795</name>
</gene>
<keyword evidence="1" id="KW-0805">Transcription regulation</keyword>
<dbReference type="SUPFAM" id="SSF46689">
    <property type="entry name" value="Homeodomain-like"/>
    <property type="match status" value="2"/>
</dbReference>
<feature type="domain" description="HTH araC/xylS-type" evidence="4">
    <location>
        <begin position="178"/>
        <end position="276"/>
    </location>
</feature>
<dbReference type="InterPro" id="IPR037923">
    <property type="entry name" value="HTH-like"/>
</dbReference>
<sequence length="295" mass="33666">MQSVDPGILSKSVCFSFTPSQRAKDLLFYPTWCGHYFCTDNYYMKRDSYPPLLIVYIRRGRFRVEYRGEFRVAEAGDVLLIDCVEPHYYHAEDGLEFVYMHFDGSNSHELCRSITDQQDWLIRCENNTLIGNLLYDMVQFYNSNSVETDMQSSARIYRIFDLLLAPSAQEMSADDPIEQAIQYIRTNIGKAISVEDLASSVCLSTSYFAHMFKRRTGFSPADYVINSRIERAKVLLVHTQKPIGEIAEEVGYATSGSLINLFVKKVGSSPKQYRSEHLSQALSAADGRPSRTADR</sequence>
<proteinExistence type="predicted"/>
<accession>A0ABR7GMV0</accession>
<dbReference type="Gene3D" id="1.10.10.60">
    <property type="entry name" value="Homeodomain-like"/>
    <property type="match status" value="2"/>
</dbReference>
<evidence type="ECO:0000256" key="1">
    <source>
        <dbReference type="ARBA" id="ARBA00023015"/>
    </source>
</evidence>
<dbReference type="InterPro" id="IPR009057">
    <property type="entry name" value="Homeodomain-like_sf"/>
</dbReference>
<dbReference type="PANTHER" id="PTHR43280">
    <property type="entry name" value="ARAC-FAMILY TRANSCRIPTIONAL REGULATOR"/>
    <property type="match status" value="1"/>
</dbReference>
<dbReference type="PROSITE" id="PS01124">
    <property type="entry name" value="HTH_ARAC_FAMILY_2"/>
    <property type="match status" value="1"/>
</dbReference>
<keyword evidence="2" id="KW-0238">DNA-binding</keyword>